<dbReference type="EMBL" id="CP042434">
    <property type="protein sequence ID" value="QEC73868.1"/>
    <property type="molecule type" value="Genomic_DNA"/>
</dbReference>
<evidence type="ECO:0000313" key="2">
    <source>
        <dbReference type="Proteomes" id="UP000321291"/>
    </source>
</evidence>
<evidence type="ECO:0000313" key="1">
    <source>
        <dbReference type="EMBL" id="QEC73868.1"/>
    </source>
</evidence>
<organism evidence="1 2">
    <name type="scientific">Arachidicoccus ginsenosidivorans</name>
    <dbReference type="NCBI Taxonomy" id="496057"/>
    <lineage>
        <taxon>Bacteria</taxon>
        <taxon>Pseudomonadati</taxon>
        <taxon>Bacteroidota</taxon>
        <taxon>Chitinophagia</taxon>
        <taxon>Chitinophagales</taxon>
        <taxon>Chitinophagaceae</taxon>
        <taxon>Arachidicoccus</taxon>
    </lineage>
</organism>
<dbReference type="OrthoDB" id="1523161at2"/>
<protein>
    <recommendedName>
        <fullName evidence="3">Porin</fullName>
    </recommendedName>
</protein>
<sequence length="364" mass="41071">MGYAFGDYATKAHSDSLNRGGANQYTGVAKNENAFAFRRIYLGYDYNISKKFFTEILLAAEDNITHTSGDGAKTASGDLLSNNKYTFYIKYANVHWKDIWTGTELIIGQSMTPAFSATSEKVWGYRSVERTIADIRRTPSFDLGVSLRGRFDKAAKYGYDLMVGNGNGAVPENNKFKKFYGDLWAKLLNKKLTLQLYADYERLQWTSQWHHETNMIKAFVGYTDKAYAVGVEGFLNHGKNDVAGINASNRDTLNADALGLSIFGRATVIPGKLAAFSRIDFFNPDRHYEADKYESYQGFSSHYEPNTKEKFVTAGLDFTPVSNVHIIPNIWYNSYEGQQAGLVGARKHDYDLVYRVSFNYVFGK</sequence>
<dbReference type="RefSeq" id="WP_146787124.1">
    <property type="nucleotide sequence ID" value="NZ_CP042434.1"/>
</dbReference>
<dbReference type="AlphaFoldDB" id="A0A5B8VUN5"/>
<reference evidence="1 2" key="1">
    <citation type="journal article" date="2017" name="Int. J. Syst. Evol. Microbiol.">
        <title>Arachidicoccus ginsenosidivorans sp. nov., with ginsenoside-converting activity isolated from ginseng cultivating soil.</title>
        <authorList>
            <person name="Siddiqi M.Z."/>
            <person name="Aslam Z."/>
            <person name="Im W.T."/>
        </authorList>
    </citation>
    <scope>NUCLEOTIDE SEQUENCE [LARGE SCALE GENOMIC DNA]</scope>
    <source>
        <strain evidence="1 2">Gsoil 809</strain>
    </source>
</reference>
<dbReference type="KEGG" id="agi:FSB73_21595"/>
<proteinExistence type="predicted"/>
<gene>
    <name evidence="1" type="ORF">FSB73_21595</name>
</gene>
<dbReference type="Proteomes" id="UP000321291">
    <property type="component" value="Chromosome"/>
</dbReference>
<evidence type="ECO:0008006" key="3">
    <source>
        <dbReference type="Google" id="ProtNLM"/>
    </source>
</evidence>
<keyword evidence="2" id="KW-1185">Reference proteome</keyword>
<accession>A0A5B8VUN5</accession>
<dbReference type="InterPro" id="IPR023614">
    <property type="entry name" value="Porin_dom_sf"/>
</dbReference>
<name>A0A5B8VUN5_9BACT</name>
<dbReference type="Gene3D" id="2.40.160.10">
    <property type="entry name" value="Porin"/>
    <property type="match status" value="1"/>
</dbReference>